<reference evidence="1 2" key="1">
    <citation type="submission" date="2019-10" db="EMBL/GenBank/DDBJ databases">
        <title>Draft genome sequences of Lactobacillus strains.</title>
        <authorList>
            <person name="Cho G.-S."/>
            <person name="Fagbemigun O."/>
            <person name="Brinks E."/>
            <person name="Franz C.M.A.P."/>
        </authorList>
    </citation>
    <scope>NUCLEOTIDE SEQUENCE [LARGE SCALE GENOMIC DNA]</scope>
    <source>
        <strain evidence="1 2">313</strain>
    </source>
</reference>
<name>A0A6A7K2R1_LACHE</name>
<accession>A0A6A7K2R1</accession>
<organism evidence="1 2">
    <name type="scientific">Lactobacillus helveticus</name>
    <name type="common">Lactobacillus suntoryeus</name>
    <dbReference type="NCBI Taxonomy" id="1587"/>
    <lineage>
        <taxon>Bacteria</taxon>
        <taxon>Bacillati</taxon>
        <taxon>Bacillota</taxon>
        <taxon>Bacilli</taxon>
        <taxon>Lactobacillales</taxon>
        <taxon>Lactobacillaceae</taxon>
        <taxon>Lactobacillus</taxon>
    </lineage>
</organism>
<dbReference type="RefSeq" id="WP_152724191.1">
    <property type="nucleotide sequence ID" value="NZ_WHOE01000089.1"/>
</dbReference>
<evidence type="ECO:0000313" key="2">
    <source>
        <dbReference type="Proteomes" id="UP000430466"/>
    </source>
</evidence>
<dbReference type="AlphaFoldDB" id="A0A6A7K2R1"/>
<dbReference type="Proteomes" id="UP000430466">
    <property type="component" value="Unassembled WGS sequence"/>
</dbReference>
<gene>
    <name evidence="1" type="ORF">GDZ32_07535</name>
</gene>
<proteinExistence type="predicted"/>
<comment type="caution">
    <text evidence="1">The sequence shown here is derived from an EMBL/GenBank/DDBJ whole genome shotgun (WGS) entry which is preliminary data.</text>
</comment>
<dbReference type="EMBL" id="WHOE01000089">
    <property type="protein sequence ID" value="MPW14736.1"/>
    <property type="molecule type" value="Genomic_DNA"/>
</dbReference>
<protein>
    <submittedName>
        <fullName evidence="1">Uncharacterized protein</fullName>
    </submittedName>
</protein>
<evidence type="ECO:0000313" key="1">
    <source>
        <dbReference type="EMBL" id="MPW14736.1"/>
    </source>
</evidence>
<sequence>MDYTYHYINVPSSECKIYFFGEKNCKSNDFYRARKELNSFVLFYIKTGKGTHSLPIIQPMFYQKETYFFYPEVLLISVKLIPKIHGHIIG</sequence>